<dbReference type="Pfam" id="PF01764">
    <property type="entry name" value="Lipase_3"/>
    <property type="match status" value="1"/>
</dbReference>
<reference evidence="2" key="1">
    <citation type="submission" date="2022-07" db="EMBL/GenBank/DDBJ databases">
        <title>Phylogenomic reconstructions and comparative analyses of Kickxellomycotina fungi.</title>
        <authorList>
            <person name="Reynolds N.K."/>
            <person name="Stajich J.E."/>
            <person name="Barry K."/>
            <person name="Grigoriev I.V."/>
            <person name="Crous P."/>
            <person name="Smith M.E."/>
        </authorList>
    </citation>
    <scope>NUCLEOTIDE SEQUENCE</scope>
    <source>
        <strain evidence="2">RSA 861</strain>
    </source>
</reference>
<proteinExistence type="predicted"/>
<dbReference type="EMBL" id="JANBPT010000314">
    <property type="protein sequence ID" value="KAJ1923753.1"/>
    <property type="molecule type" value="Genomic_DNA"/>
</dbReference>
<name>A0A9W8A9C5_9FUNG</name>
<dbReference type="CDD" id="cd00519">
    <property type="entry name" value="Lipase_3"/>
    <property type="match status" value="1"/>
</dbReference>
<protein>
    <recommendedName>
        <fullName evidence="1">Fungal lipase-type domain-containing protein</fullName>
    </recommendedName>
</protein>
<gene>
    <name evidence="2" type="ORF">IWQ60_005667</name>
</gene>
<evidence type="ECO:0000313" key="3">
    <source>
        <dbReference type="Proteomes" id="UP001150569"/>
    </source>
</evidence>
<dbReference type="PANTHER" id="PTHR45856">
    <property type="entry name" value="ALPHA/BETA-HYDROLASES SUPERFAMILY PROTEIN"/>
    <property type="match status" value="1"/>
</dbReference>
<comment type="caution">
    <text evidence="2">The sequence shown here is derived from an EMBL/GenBank/DDBJ whole genome shotgun (WGS) entry which is preliminary data.</text>
</comment>
<organism evidence="2 3">
    <name type="scientific">Tieghemiomyces parasiticus</name>
    <dbReference type="NCBI Taxonomy" id="78921"/>
    <lineage>
        <taxon>Eukaryota</taxon>
        <taxon>Fungi</taxon>
        <taxon>Fungi incertae sedis</taxon>
        <taxon>Zoopagomycota</taxon>
        <taxon>Kickxellomycotina</taxon>
        <taxon>Dimargaritomycetes</taxon>
        <taxon>Dimargaritales</taxon>
        <taxon>Dimargaritaceae</taxon>
        <taxon>Tieghemiomyces</taxon>
    </lineage>
</organism>
<dbReference type="AlphaFoldDB" id="A0A9W8A9C5"/>
<accession>A0A9W8A9C5</accession>
<dbReference type="SUPFAM" id="SSF53474">
    <property type="entry name" value="alpha/beta-Hydrolases"/>
    <property type="match status" value="1"/>
</dbReference>
<dbReference type="Gene3D" id="3.40.50.1820">
    <property type="entry name" value="alpha/beta hydrolase"/>
    <property type="match status" value="1"/>
</dbReference>
<feature type="domain" description="Fungal lipase-type" evidence="1">
    <location>
        <begin position="57"/>
        <end position="191"/>
    </location>
</feature>
<dbReference type="InterPro" id="IPR002921">
    <property type="entry name" value="Fungal_lipase-type"/>
</dbReference>
<dbReference type="OrthoDB" id="438440at2759"/>
<evidence type="ECO:0000259" key="1">
    <source>
        <dbReference type="Pfam" id="PF01764"/>
    </source>
</evidence>
<dbReference type="InterPro" id="IPR029058">
    <property type="entry name" value="AB_hydrolase_fold"/>
</dbReference>
<dbReference type="PANTHER" id="PTHR45856:SF25">
    <property type="entry name" value="FUNGAL LIPASE-LIKE DOMAIN-CONTAINING PROTEIN"/>
    <property type="match status" value="1"/>
</dbReference>
<keyword evidence="3" id="KW-1185">Reference proteome</keyword>
<dbReference type="Proteomes" id="UP001150569">
    <property type="component" value="Unassembled WGS sequence"/>
</dbReference>
<dbReference type="GO" id="GO:0006629">
    <property type="term" value="P:lipid metabolic process"/>
    <property type="evidence" value="ECO:0007669"/>
    <property type="project" value="InterPro"/>
</dbReference>
<sequence length="250" mass="28765">MLKVYAVFCGISYAQLESFGPGYMIFTGTQLIHYFECSRRYTVGYVAVNHSIKQVILAFRGTDSHQQRITDAHFRRVRWPKEIKKCKVHHGFHMSYNDVADQLYQTTMEKLQRHPNYTLAITGHSLGGALASLAAVDFAMRRPALVERMKVVTFGKPRVGNKSYVRHYNSLQIETARVVNKYDLVPHLPPRVIGYKQEGGDIWIKPHPRYHHETVAYPQVDNKSNPKGPKGILPFKFSSKDHVWAWNVPL</sequence>
<evidence type="ECO:0000313" key="2">
    <source>
        <dbReference type="EMBL" id="KAJ1923753.1"/>
    </source>
</evidence>
<dbReference type="InterPro" id="IPR051218">
    <property type="entry name" value="Sec_MonoDiacylglyc_Lipase"/>
</dbReference>